<protein>
    <submittedName>
        <fullName evidence="1">Uncharacterized protein</fullName>
    </submittedName>
</protein>
<proteinExistence type="predicted"/>
<organism evidence="1">
    <name type="scientific">Opuntia streptacantha</name>
    <name type="common">Prickly pear cactus</name>
    <name type="synonym">Opuntia cardona</name>
    <dbReference type="NCBI Taxonomy" id="393608"/>
    <lineage>
        <taxon>Eukaryota</taxon>
        <taxon>Viridiplantae</taxon>
        <taxon>Streptophyta</taxon>
        <taxon>Embryophyta</taxon>
        <taxon>Tracheophyta</taxon>
        <taxon>Spermatophyta</taxon>
        <taxon>Magnoliopsida</taxon>
        <taxon>eudicotyledons</taxon>
        <taxon>Gunneridae</taxon>
        <taxon>Pentapetalae</taxon>
        <taxon>Caryophyllales</taxon>
        <taxon>Cactineae</taxon>
        <taxon>Cactaceae</taxon>
        <taxon>Opuntioideae</taxon>
        <taxon>Opuntia</taxon>
    </lineage>
</organism>
<reference evidence="1" key="1">
    <citation type="journal article" date="2013" name="J. Plant Res.">
        <title>Effect of fungi and light on seed germination of three Opuntia species from semiarid lands of central Mexico.</title>
        <authorList>
            <person name="Delgado-Sanchez P."/>
            <person name="Jimenez-Bremont J.F."/>
            <person name="Guerrero-Gonzalez Mde L."/>
            <person name="Flores J."/>
        </authorList>
    </citation>
    <scope>NUCLEOTIDE SEQUENCE</scope>
    <source>
        <tissue evidence="1">Cladode</tissue>
    </source>
</reference>
<dbReference type="EMBL" id="GISG01202523">
    <property type="protein sequence ID" value="MBA4658984.1"/>
    <property type="molecule type" value="Transcribed_RNA"/>
</dbReference>
<reference evidence="1" key="2">
    <citation type="submission" date="2020-07" db="EMBL/GenBank/DDBJ databases">
        <authorList>
            <person name="Vera ALvarez R."/>
            <person name="Arias-Moreno D.M."/>
            <person name="Jimenez-Jacinto V."/>
            <person name="Jimenez-Bremont J.F."/>
            <person name="Swaminathan K."/>
            <person name="Moose S.P."/>
            <person name="Guerrero-Gonzalez M.L."/>
            <person name="Marino-Ramirez L."/>
            <person name="Landsman D."/>
            <person name="Rodriguez-Kessler M."/>
            <person name="Delgado-Sanchez P."/>
        </authorList>
    </citation>
    <scope>NUCLEOTIDE SEQUENCE</scope>
    <source>
        <tissue evidence="1">Cladode</tissue>
    </source>
</reference>
<sequence length="103" mass="12047">MTMCQKYHWSVLPPNIIDNWKLTSILLQILDVYCMTWTVMMSSGLRSIEPQILMSLATGTSQMRCLRGQWMCLRKLHMLNNVITSVLMSWKSWLSLVPLKQLE</sequence>
<name>A0A7C9EE44_OPUST</name>
<accession>A0A7C9EE44</accession>
<evidence type="ECO:0000313" key="1">
    <source>
        <dbReference type="EMBL" id="MBA4658984.1"/>
    </source>
</evidence>
<dbReference type="AlphaFoldDB" id="A0A7C9EE44"/>